<sequence>MLEEAVTVIRRLLTGELVTHRGTHYRVDTARLFTLPERPPPIPMSGLGAKAARLAGRIADGYICTAPDTALLEASQQGGGKGKPTQAGGKVCWAPDAARARDTVRRLWPNMFLPGEAAQLLPQPRHFAQLASLVADQMAEQDTACGPDPEAHVAALRPCLEAGFDEVYTNQIGPDQEGFFDFYAERVLPRLRGPHP</sequence>
<keyword evidence="1" id="KW-0560">Oxidoreductase</keyword>
<dbReference type="NCBIfam" id="TIGR03557">
    <property type="entry name" value="F420_G6P_family"/>
    <property type="match status" value="1"/>
</dbReference>
<evidence type="ECO:0000259" key="2">
    <source>
        <dbReference type="Pfam" id="PF00296"/>
    </source>
</evidence>
<dbReference type="PANTHER" id="PTHR43244:SF1">
    <property type="entry name" value="5,10-METHYLENETETRAHYDROMETHANOPTERIN REDUCTASE"/>
    <property type="match status" value="1"/>
</dbReference>
<dbReference type="InterPro" id="IPR019945">
    <property type="entry name" value="F420_G6P_DH-rel"/>
</dbReference>
<keyword evidence="4" id="KW-1185">Reference proteome</keyword>
<comment type="caution">
    <text evidence="3">The sequence shown here is derived from an EMBL/GenBank/DDBJ whole genome shotgun (WGS) entry which is preliminary data.</text>
</comment>
<dbReference type="Gene3D" id="3.20.20.30">
    <property type="entry name" value="Luciferase-like domain"/>
    <property type="match status" value="1"/>
</dbReference>
<dbReference type="InterPro" id="IPR050564">
    <property type="entry name" value="F420-G6PD/mer"/>
</dbReference>
<organism evidence="3 4">
    <name type="scientific">Actinomadura namibiensis</name>
    <dbReference type="NCBI Taxonomy" id="182080"/>
    <lineage>
        <taxon>Bacteria</taxon>
        <taxon>Bacillati</taxon>
        <taxon>Actinomycetota</taxon>
        <taxon>Actinomycetes</taxon>
        <taxon>Streptosporangiales</taxon>
        <taxon>Thermomonosporaceae</taxon>
        <taxon>Actinomadura</taxon>
    </lineage>
</organism>
<dbReference type="InterPro" id="IPR036661">
    <property type="entry name" value="Luciferase-like_sf"/>
</dbReference>
<dbReference type="PANTHER" id="PTHR43244">
    <property type="match status" value="1"/>
</dbReference>
<accession>A0A7W3LSD3</accession>
<proteinExistence type="predicted"/>
<dbReference type="CDD" id="cd01097">
    <property type="entry name" value="Tetrahydromethanopterin_reductase"/>
    <property type="match status" value="1"/>
</dbReference>
<evidence type="ECO:0000256" key="1">
    <source>
        <dbReference type="ARBA" id="ARBA00023002"/>
    </source>
</evidence>
<dbReference type="GO" id="GO:0016705">
    <property type="term" value="F:oxidoreductase activity, acting on paired donors, with incorporation or reduction of molecular oxygen"/>
    <property type="evidence" value="ECO:0007669"/>
    <property type="project" value="InterPro"/>
</dbReference>
<dbReference type="Proteomes" id="UP000572680">
    <property type="component" value="Unassembled WGS sequence"/>
</dbReference>
<feature type="domain" description="Luciferase-like" evidence="2">
    <location>
        <begin position="2"/>
        <end position="165"/>
    </location>
</feature>
<dbReference type="InterPro" id="IPR011251">
    <property type="entry name" value="Luciferase-like_dom"/>
</dbReference>
<reference evidence="3 4" key="1">
    <citation type="submission" date="2020-08" db="EMBL/GenBank/DDBJ databases">
        <title>Genomic Encyclopedia of Type Strains, Phase IV (KMG-IV): sequencing the most valuable type-strain genomes for metagenomic binning, comparative biology and taxonomic classification.</title>
        <authorList>
            <person name="Goeker M."/>
        </authorList>
    </citation>
    <scope>NUCLEOTIDE SEQUENCE [LARGE SCALE GENOMIC DNA]</scope>
    <source>
        <strain evidence="3 4">DSM 44197</strain>
    </source>
</reference>
<evidence type="ECO:0000313" key="4">
    <source>
        <dbReference type="Proteomes" id="UP000572680"/>
    </source>
</evidence>
<dbReference type="SUPFAM" id="SSF51679">
    <property type="entry name" value="Bacterial luciferase-like"/>
    <property type="match status" value="1"/>
</dbReference>
<dbReference type="Pfam" id="PF00296">
    <property type="entry name" value="Bac_luciferase"/>
    <property type="match status" value="1"/>
</dbReference>
<name>A0A7W3LSD3_ACTNM</name>
<evidence type="ECO:0000313" key="3">
    <source>
        <dbReference type="EMBL" id="MBA8953379.1"/>
    </source>
</evidence>
<gene>
    <name evidence="3" type="ORF">HNR61_005029</name>
</gene>
<protein>
    <submittedName>
        <fullName evidence="3">G6PDH family F420-dependent oxidoreductase</fullName>
    </submittedName>
</protein>
<dbReference type="AlphaFoldDB" id="A0A7W3LSD3"/>
<dbReference type="EMBL" id="JACJIA010000006">
    <property type="protein sequence ID" value="MBA8953379.1"/>
    <property type="molecule type" value="Genomic_DNA"/>
</dbReference>